<dbReference type="AlphaFoldDB" id="A0A5M3Q219"/>
<dbReference type="GO" id="GO:0016491">
    <property type="term" value="F:oxidoreductase activity"/>
    <property type="evidence" value="ECO:0007669"/>
    <property type="project" value="InterPro"/>
</dbReference>
<dbReference type="PRINTS" id="PR00069">
    <property type="entry name" value="ALDKETRDTASE"/>
</dbReference>
<name>A0A5M3Q219_9GAMM</name>
<evidence type="ECO:0000313" key="2">
    <source>
        <dbReference type="EMBL" id="GBO89099.1"/>
    </source>
</evidence>
<dbReference type="EMBL" id="BGZI01000019">
    <property type="protein sequence ID" value="GBO89099.1"/>
    <property type="molecule type" value="Genomic_DNA"/>
</dbReference>
<dbReference type="PROSITE" id="PS00062">
    <property type="entry name" value="ALDOKETO_REDUCTASE_2"/>
    <property type="match status" value="1"/>
</dbReference>
<dbReference type="Gene3D" id="3.20.20.100">
    <property type="entry name" value="NADP-dependent oxidoreductase domain"/>
    <property type="match status" value="1"/>
</dbReference>
<evidence type="ECO:0000313" key="3">
    <source>
        <dbReference type="Proteomes" id="UP000387223"/>
    </source>
</evidence>
<protein>
    <submittedName>
        <fullName evidence="2">Oxidoreductase</fullName>
    </submittedName>
</protein>
<organism evidence="2 3">
    <name type="scientific">Marinobacter salsuginis</name>
    <dbReference type="NCBI Taxonomy" id="418719"/>
    <lineage>
        <taxon>Bacteria</taxon>
        <taxon>Pseudomonadati</taxon>
        <taxon>Pseudomonadota</taxon>
        <taxon>Gammaproteobacteria</taxon>
        <taxon>Pseudomonadales</taxon>
        <taxon>Marinobacteraceae</taxon>
        <taxon>Marinobacter</taxon>
    </lineage>
</organism>
<dbReference type="PANTHER" id="PTHR43364:SF1">
    <property type="entry name" value="OXIDOREDUCTASE YDHF"/>
    <property type="match status" value="1"/>
</dbReference>
<dbReference type="InterPro" id="IPR020471">
    <property type="entry name" value="AKR"/>
</dbReference>
<dbReference type="InterPro" id="IPR036812">
    <property type="entry name" value="NAD(P)_OxRdtase_dom_sf"/>
</dbReference>
<dbReference type="SUPFAM" id="SSF51430">
    <property type="entry name" value="NAD(P)-linked oxidoreductase"/>
    <property type="match status" value="1"/>
</dbReference>
<feature type="domain" description="NADP-dependent oxidoreductase" evidence="1">
    <location>
        <begin position="21"/>
        <end position="277"/>
    </location>
</feature>
<dbReference type="GO" id="GO:0005829">
    <property type="term" value="C:cytosol"/>
    <property type="evidence" value="ECO:0007669"/>
    <property type="project" value="TreeGrafter"/>
</dbReference>
<dbReference type="InterPro" id="IPR023210">
    <property type="entry name" value="NADP_OxRdtase_dom"/>
</dbReference>
<gene>
    <name evidence="2" type="ORF">MSSD14B_27670</name>
</gene>
<dbReference type="PANTHER" id="PTHR43364">
    <property type="entry name" value="NADH-SPECIFIC METHYLGLYOXAL REDUCTASE-RELATED"/>
    <property type="match status" value="1"/>
</dbReference>
<dbReference type="Proteomes" id="UP000387223">
    <property type="component" value="Unassembled WGS sequence"/>
</dbReference>
<accession>A0A5M3Q219</accession>
<sequence>MRSEESDLTMSYSRFLEDTPLVPGMMRLLDHTDLCQPARLADWIHARLDEGLTVFDHADIYGDGECERIFGEALMASPELRQKVQVISKAGIVPAHQDTSQWTTKHYRAEADYFAGAIDSSLSRLRVEQIHTFLIHRPDPLLEAESLARTLEQAVSAGKIRHIGVSNFLPEQWRWLQKNTRLPLVCNQSELSLNHASPLFDGTYEAHLSDGLRWLAWSPLAGGALPGSVPESLLQAAREETGLCETGLAIAWLRQLPGAPIPVLGSMREARIEAALQGTRTALPRPLWFALLEAMRQTAVP</sequence>
<dbReference type="InterPro" id="IPR050523">
    <property type="entry name" value="AKR_Detox_Biosynth"/>
</dbReference>
<evidence type="ECO:0000259" key="1">
    <source>
        <dbReference type="Pfam" id="PF00248"/>
    </source>
</evidence>
<dbReference type="InterPro" id="IPR018170">
    <property type="entry name" value="Aldo/ket_reductase_CS"/>
</dbReference>
<reference evidence="2 3" key="1">
    <citation type="journal article" date="2019" name="J. Gen. Appl. Microbiol.">
        <title>Aerobic degradation of cis-dichloroethene by the marine bacterium Marinobacter salsuginis strain 5N-3.</title>
        <authorList>
            <person name="Inoue Y."/>
            <person name="Fukunaga Y."/>
            <person name="Katsumata H."/>
            <person name="Ohji S."/>
            <person name="Hosoyama A."/>
            <person name="Mori K."/>
            <person name="Ando K."/>
        </authorList>
    </citation>
    <scope>NUCLEOTIDE SEQUENCE [LARGE SCALE GENOMIC DNA]</scope>
    <source>
        <strain evidence="2 3">NBRC 109114</strain>
    </source>
</reference>
<proteinExistence type="predicted"/>
<dbReference type="Pfam" id="PF00248">
    <property type="entry name" value="Aldo_ket_red"/>
    <property type="match status" value="1"/>
</dbReference>
<comment type="caution">
    <text evidence="2">The sequence shown here is derived from an EMBL/GenBank/DDBJ whole genome shotgun (WGS) entry which is preliminary data.</text>
</comment>